<dbReference type="Gene3D" id="3.30.1330.130">
    <property type="match status" value="1"/>
</dbReference>
<dbReference type="Proteomes" id="UP001267407">
    <property type="component" value="Unassembled WGS sequence"/>
</dbReference>
<protein>
    <submittedName>
        <fullName evidence="1">FmdE family protein</fullName>
    </submittedName>
</protein>
<comment type="caution">
    <text evidence="1">The sequence shown here is derived from an EMBL/GenBank/DDBJ whole genome shotgun (WGS) entry which is preliminary data.</text>
</comment>
<sequence length="210" mass="22803">MAFPKFFDDAPVISLRDPLADLLGAAEGGVIEYRYADVVRLAGHSCPTVAGAYLSVRAALNVLYPNSLPERGAIRVHMPAPETEGTIGVVAQVITMLTGATAQGGFKGIGGRFARNGLLSFAKNSGENDGAVRFERIDTGAAVTVKFDANQIPPHESQRERMLAVMHNRETPEQQVEFARLWQKRVRKMLLEHADDPELVRVLPLSGAKV</sequence>
<gene>
    <name evidence="1" type="ORF">RKA07_15490</name>
</gene>
<name>A0ABU2HMF4_9GAMM</name>
<accession>A0ABU2HMF4</accession>
<dbReference type="EMBL" id="JAVMBO010000018">
    <property type="protein sequence ID" value="MDS1311505.1"/>
    <property type="molecule type" value="Genomic_DNA"/>
</dbReference>
<proteinExistence type="predicted"/>
<organism evidence="1 2">
    <name type="scientific">Marinobacter xiaoshiensis</name>
    <dbReference type="NCBI Taxonomy" id="3073652"/>
    <lineage>
        <taxon>Bacteria</taxon>
        <taxon>Pseudomonadati</taxon>
        <taxon>Pseudomonadota</taxon>
        <taxon>Gammaproteobacteria</taxon>
        <taxon>Pseudomonadales</taxon>
        <taxon>Marinobacteraceae</taxon>
        <taxon>Marinobacter</taxon>
    </lineage>
</organism>
<reference evidence="1" key="1">
    <citation type="submission" date="2023-09" db="EMBL/GenBank/DDBJ databases">
        <title>Marinobacter sediminicola sp. nov. and Marinobacter maritimum sp. nov., isolated from marine sediment.</title>
        <authorList>
            <person name="An J."/>
        </authorList>
    </citation>
    <scope>NUCLEOTIDE SEQUENCE</scope>
    <source>
        <strain evidence="1">F60267</strain>
    </source>
</reference>
<evidence type="ECO:0000313" key="1">
    <source>
        <dbReference type="EMBL" id="MDS1311505.1"/>
    </source>
</evidence>
<dbReference type="RefSeq" id="WP_200203996.1">
    <property type="nucleotide sequence ID" value="NZ_JAVMBO010000018.1"/>
</dbReference>
<keyword evidence="2" id="KW-1185">Reference proteome</keyword>
<evidence type="ECO:0000313" key="2">
    <source>
        <dbReference type="Proteomes" id="UP001267407"/>
    </source>
</evidence>